<evidence type="ECO:0000259" key="6">
    <source>
        <dbReference type="PROSITE" id="PS51898"/>
    </source>
</evidence>
<keyword evidence="4" id="KW-0233">DNA recombination</keyword>
<dbReference type="PROSITE" id="PS51900">
    <property type="entry name" value="CB"/>
    <property type="match status" value="1"/>
</dbReference>
<evidence type="ECO:0000259" key="7">
    <source>
        <dbReference type="PROSITE" id="PS51900"/>
    </source>
</evidence>
<dbReference type="OrthoDB" id="892893at2"/>
<keyword evidence="3 5" id="KW-0238">DNA-binding</keyword>
<dbReference type="Proteomes" id="UP000183945">
    <property type="component" value="Unassembled WGS sequence"/>
</dbReference>
<comment type="similarity">
    <text evidence="1">Belongs to the 'phage' integrase family.</text>
</comment>
<evidence type="ECO:0000256" key="1">
    <source>
        <dbReference type="ARBA" id="ARBA00008857"/>
    </source>
</evidence>
<dbReference type="Pfam" id="PF17293">
    <property type="entry name" value="Arm-DNA-bind_5"/>
    <property type="match status" value="1"/>
</dbReference>
<dbReference type="GO" id="GO:0015074">
    <property type="term" value="P:DNA integration"/>
    <property type="evidence" value="ECO:0007669"/>
    <property type="project" value="UniProtKB-KW"/>
</dbReference>
<protein>
    <submittedName>
        <fullName evidence="8">Site-specific recombinase XerD</fullName>
    </submittedName>
</protein>
<dbReference type="PANTHER" id="PTHR30349">
    <property type="entry name" value="PHAGE INTEGRASE-RELATED"/>
    <property type="match status" value="1"/>
</dbReference>
<feature type="domain" description="Tyr recombinase" evidence="6">
    <location>
        <begin position="234"/>
        <end position="431"/>
    </location>
</feature>
<dbReference type="PROSITE" id="PS51898">
    <property type="entry name" value="TYR_RECOMBINASE"/>
    <property type="match status" value="1"/>
</dbReference>
<dbReference type="Pfam" id="PF13102">
    <property type="entry name" value="Phage_int_SAM_5"/>
    <property type="match status" value="1"/>
</dbReference>
<dbReference type="RefSeq" id="WP_072877455.1">
    <property type="nucleotide sequence ID" value="NZ_FQVT01000002.1"/>
</dbReference>
<reference evidence="9" key="1">
    <citation type="submission" date="2016-11" db="EMBL/GenBank/DDBJ databases">
        <authorList>
            <person name="Varghese N."/>
            <person name="Submissions S."/>
        </authorList>
    </citation>
    <scope>NUCLEOTIDE SEQUENCE [LARGE SCALE GENOMIC DNA]</scope>
    <source>
        <strain evidence="9">DSM 24579</strain>
    </source>
</reference>
<dbReference type="Gene3D" id="1.10.150.130">
    <property type="match status" value="1"/>
</dbReference>
<dbReference type="AlphaFoldDB" id="A0A1M5ECI5"/>
<dbReference type="InterPro" id="IPR025269">
    <property type="entry name" value="SAM-like_dom"/>
</dbReference>
<dbReference type="InterPro" id="IPR050090">
    <property type="entry name" value="Tyrosine_recombinase_XerCD"/>
</dbReference>
<dbReference type="Gene3D" id="1.10.443.10">
    <property type="entry name" value="Intergrase catalytic core"/>
    <property type="match status" value="1"/>
</dbReference>
<dbReference type="Pfam" id="PF00589">
    <property type="entry name" value="Phage_integrase"/>
    <property type="match status" value="1"/>
</dbReference>
<organism evidence="8 9">
    <name type="scientific">Salegentibacter echinorum</name>
    <dbReference type="NCBI Taxonomy" id="1073325"/>
    <lineage>
        <taxon>Bacteria</taxon>
        <taxon>Pseudomonadati</taxon>
        <taxon>Bacteroidota</taxon>
        <taxon>Flavobacteriia</taxon>
        <taxon>Flavobacteriales</taxon>
        <taxon>Flavobacteriaceae</taxon>
        <taxon>Salegentibacter</taxon>
    </lineage>
</organism>
<evidence type="ECO:0000256" key="5">
    <source>
        <dbReference type="PROSITE-ProRule" id="PRU01248"/>
    </source>
</evidence>
<feature type="domain" description="Core-binding (CB)" evidence="7">
    <location>
        <begin position="127"/>
        <end position="212"/>
    </location>
</feature>
<dbReference type="InterPro" id="IPR044068">
    <property type="entry name" value="CB"/>
</dbReference>
<dbReference type="EMBL" id="FQVT01000002">
    <property type="protein sequence ID" value="SHF76907.1"/>
    <property type="molecule type" value="Genomic_DNA"/>
</dbReference>
<dbReference type="InterPro" id="IPR010998">
    <property type="entry name" value="Integrase_recombinase_N"/>
</dbReference>
<evidence type="ECO:0000313" key="8">
    <source>
        <dbReference type="EMBL" id="SHF76907.1"/>
    </source>
</evidence>
<evidence type="ECO:0000256" key="3">
    <source>
        <dbReference type="ARBA" id="ARBA00023125"/>
    </source>
</evidence>
<dbReference type="SUPFAM" id="SSF56349">
    <property type="entry name" value="DNA breaking-rejoining enzymes"/>
    <property type="match status" value="1"/>
</dbReference>
<gene>
    <name evidence="8" type="ORF">SAMN05444483_102319</name>
</gene>
<sequence>MSNRVERSRGTIRFGFKTPQKELEKDTKKEHLLYMFFSYGRGKRLKYSTGFKTSWHNWDAGKNKIRKRADILNSDAVNIHLRDLENKFSDRFEELQLTDPNITPKQLKRELDIITDKIKVTDQPEYLSFFEVIDRFLEEKKGRVTNVTLRSYKQTKKRLEEFEKAENTTLDWSSFDMGFYSKFTRFMESENYSLNTIGKHIKSLKTFLNYSVDEGFNNNLKFRNNSFKATKEITTEIYLTEDEIEAFRQKDLSKYPNLEKARDIFLIGCYTGQRVSDYNSFKEEDIVSIDGVDYFKIVQKKNRKSGRKVLCPITKEIREIMDKRYEGKPPKRIPDKDLNDYIKQVGQMLEMDSLNQKIKCEYTKGGEFQTEYIEKYNLIKSHTARRSFCTNKYKAGMSVYDIMLFSGHTTEKEFYKYIRIKEEERATHIAKNGYFNL</sequence>
<dbReference type="STRING" id="1073325.SAMN05444483_102319"/>
<dbReference type="PANTHER" id="PTHR30349:SF64">
    <property type="entry name" value="PROPHAGE INTEGRASE INTD-RELATED"/>
    <property type="match status" value="1"/>
</dbReference>
<dbReference type="InterPro" id="IPR035386">
    <property type="entry name" value="Arm-DNA-bind_5"/>
</dbReference>
<dbReference type="InterPro" id="IPR002104">
    <property type="entry name" value="Integrase_catalytic"/>
</dbReference>
<accession>A0A1M5ECI5</accession>
<dbReference type="GO" id="GO:0006310">
    <property type="term" value="P:DNA recombination"/>
    <property type="evidence" value="ECO:0007669"/>
    <property type="project" value="UniProtKB-KW"/>
</dbReference>
<dbReference type="InterPro" id="IPR013762">
    <property type="entry name" value="Integrase-like_cat_sf"/>
</dbReference>
<name>A0A1M5ECI5_SALEC</name>
<evidence type="ECO:0000256" key="2">
    <source>
        <dbReference type="ARBA" id="ARBA00022908"/>
    </source>
</evidence>
<keyword evidence="9" id="KW-1185">Reference proteome</keyword>
<dbReference type="InterPro" id="IPR011010">
    <property type="entry name" value="DNA_brk_join_enz"/>
</dbReference>
<proteinExistence type="inferred from homology"/>
<evidence type="ECO:0000256" key="4">
    <source>
        <dbReference type="ARBA" id="ARBA00023172"/>
    </source>
</evidence>
<evidence type="ECO:0000313" key="9">
    <source>
        <dbReference type="Proteomes" id="UP000183945"/>
    </source>
</evidence>
<dbReference type="GO" id="GO:0003677">
    <property type="term" value="F:DNA binding"/>
    <property type="evidence" value="ECO:0007669"/>
    <property type="project" value="UniProtKB-UniRule"/>
</dbReference>
<keyword evidence="2" id="KW-0229">DNA integration</keyword>